<dbReference type="OrthoDB" id="7031832at2"/>
<dbReference type="PANTHER" id="PTHR38102">
    <property type="entry name" value="PERIPLASMIC CHAPERONE SPY"/>
    <property type="match status" value="1"/>
</dbReference>
<keyword evidence="3 6" id="KW-0732">Signal</keyword>
<proteinExistence type="inferred from homology"/>
<evidence type="ECO:0000256" key="5">
    <source>
        <dbReference type="SAM" id="MobiDB-lite"/>
    </source>
</evidence>
<evidence type="ECO:0000313" key="8">
    <source>
        <dbReference type="Proteomes" id="UP000306753"/>
    </source>
</evidence>
<dbReference type="GO" id="GO:0051082">
    <property type="term" value="F:unfolded protein binding"/>
    <property type="evidence" value="ECO:0007669"/>
    <property type="project" value="TreeGrafter"/>
</dbReference>
<feature type="chain" id="PRO_5024401097" evidence="6">
    <location>
        <begin position="21"/>
        <end position="140"/>
    </location>
</feature>
<feature type="compositionally biased region" description="Basic and acidic residues" evidence="5">
    <location>
        <begin position="109"/>
        <end position="140"/>
    </location>
</feature>
<organism evidence="7 8">
    <name type="scientific">Stutzerimonas nosocomialis</name>
    <dbReference type="NCBI Taxonomy" id="1056496"/>
    <lineage>
        <taxon>Bacteria</taxon>
        <taxon>Pseudomonadati</taxon>
        <taxon>Pseudomonadota</taxon>
        <taxon>Gammaproteobacteria</taxon>
        <taxon>Pseudomonadales</taxon>
        <taxon>Pseudomonadaceae</taxon>
        <taxon>Stutzerimonas</taxon>
    </lineage>
</organism>
<dbReference type="InterPro" id="IPR012899">
    <property type="entry name" value="LTXXQ"/>
</dbReference>
<evidence type="ECO:0000256" key="2">
    <source>
        <dbReference type="ARBA" id="ARBA00008441"/>
    </source>
</evidence>
<dbReference type="RefSeq" id="WP_138409208.1">
    <property type="nucleotide sequence ID" value="NZ_QLAE01000024.1"/>
</dbReference>
<sequence length="140" mass="16397">MRKTLIAVMFASTLPALALAMPADGKHEGPRGKHHAPHMMMKELDLTKDQQRQMRTLMGEQMKNRHEITQRYLAKLPEAEQKAMQDELKAAAEKRRNDIRALLNPEQQKQFDEMQKKMEAKRAERAEFKQWKAERDSKKS</sequence>
<dbReference type="GO" id="GO:0030288">
    <property type="term" value="C:outer membrane-bounded periplasmic space"/>
    <property type="evidence" value="ECO:0007669"/>
    <property type="project" value="TreeGrafter"/>
</dbReference>
<accession>A0A5R9QIQ8</accession>
<dbReference type="EMBL" id="QLAG01000002">
    <property type="protein sequence ID" value="TLX65184.1"/>
    <property type="molecule type" value="Genomic_DNA"/>
</dbReference>
<evidence type="ECO:0000256" key="3">
    <source>
        <dbReference type="ARBA" id="ARBA00022729"/>
    </source>
</evidence>
<gene>
    <name evidence="7" type="ORF">DN820_02420</name>
</gene>
<dbReference type="Gene3D" id="1.20.120.1490">
    <property type="match status" value="1"/>
</dbReference>
<feature type="region of interest" description="Disordered" evidence="5">
    <location>
        <begin position="84"/>
        <end position="140"/>
    </location>
</feature>
<dbReference type="InterPro" id="IPR052211">
    <property type="entry name" value="Cpx_auxiliary_protein"/>
</dbReference>
<reference evidence="7 8" key="1">
    <citation type="journal article" date="2017" name="Eur. J. Clin. Microbiol. Infect. Dis.">
        <title>Uncommonly isolated clinical Pseudomonas: identification and phylogenetic assignation.</title>
        <authorList>
            <person name="Mulet M."/>
            <person name="Gomila M."/>
            <person name="Ramirez A."/>
            <person name="Cardew S."/>
            <person name="Moore E.R."/>
            <person name="Lalucat J."/>
            <person name="Garcia-Valdes E."/>
        </authorList>
    </citation>
    <scope>NUCLEOTIDE SEQUENCE [LARGE SCALE GENOMIC DNA]</scope>
    <source>
        <strain evidence="7 8">SD129</strain>
    </source>
</reference>
<dbReference type="AlphaFoldDB" id="A0A5R9QIQ8"/>
<keyword evidence="8" id="KW-1185">Reference proteome</keyword>
<comment type="similarity">
    <text evidence="2">Belongs to the CpxP/Spy family.</text>
</comment>
<dbReference type="Proteomes" id="UP000306753">
    <property type="component" value="Unassembled WGS sequence"/>
</dbReference>
<evidence type="ECO:0000256" key="1">
    <source>
        <dbReference type="ARBA" id="ARBA00004418"/>
    </source>
</evidence>
<feature type="signal peptide" evidence="6">
    <location>
        <begin position="1"/>
        <end position="20"/>
    </location>
</feature>
<comment type="caution">
    <text evidence="7">The sequence shown here is derived from an EMBL/GenBank/DDBJ whole genome shotgun (WGS) entry which is preliminary data.</text>
</comment>
<feature type="compositionally biased region" description="Basic and acidic residues" evidence="5">
    <location>
        <begin position="84"/>
        <end position="99"/>
    </location>
</feature>
<evidence type="ECO:0000313" key="7">
    <source>
        <dbReference type="EMBL" id="TLX65184.1"/>
    </source>
</evidence>
<keyword evidence="4" id="KW-0574">Periplasm</keyword>
<name>A0A5R9QIQ8_9GAMM</name>
<evidence type="ECO:0000256" key="4">
    <source>
        <dbReference type="ARBA" id="ARBA00022764"/>
    </source>
</evidence>
<dbReference type="Pfam" id="PF07813">
    <property type="entry name" value="LTXXQ"/>
    <property type="match status" value="1"/>
</dbReference>
<comment type="subcellular location">
    <subcellularLocation>
        <location evidence="1">Periplasm</location>
    </subcellularLocation>
</comment>
<dbReference type="PANTHER" id="PTHR38102:SF1">
    <property type="entry name" value="PERIPLASMIC CHAPERONE SPY"/>
    <property type="match status" value="1"/>
</dbReference>
<protein>
    <submittedName>
        <fullName evidence="7">LTXXQ domain protein</fullName>
    </submittedName>
</protein>
<evidence type="ECO:0000256" key="6">
    <source>
        <dbReference type="SAM" id="SignalP"/>
    </source>
</evidence>